<dbReference type="EMBL" id="QJNU01000022">
    <property type="protein sequence ID" value="RYP10130.1"/>
    <property type="molecule type" value="Genomic_DNA"/>
</dbReference>
<feature type="transmembrane region" description="Helical" evidence="1">
    <location>
        <begin position="84"/>
        <end position="101"/>
    </location>
</feature>
<accession>A0A4Q4TWX1</accession>
<evidence type="ECO:0000256" key="1">
    <source>
        <dbReference type="SAM" id="Phobius"/>
    </source>
</evidence>
<proteinExistence type="predicted"/>
<feature type="transmembrane region" description="Helical" evidence="1">
    <location>
        <begin position="33"/>
        <end position="50"/>
    </location>
</feature>
<keyword evidence="3" id="KW-1185">Reference proteome</keyword>
<keyword evidence="1" id="KW-0472">Membrane</keyword>
<name>A0A4Q4TWX1_9PEZI</name>
<dbReference type="Proteomes" id="UP000293360">
    <property type="component" value="Unassembled WGS sequence"/>
</dbReference>
<keyword evidence="1" id="KW-1133">Transmembrane helix</keyword>
<reference evidence="2 3" key="1">
    <citation type="submission" date="2018-06" db="EMBL/GenBank/DDBJ databases">
        <title>Complete Genomes of Monosporascus.</title>
        <authorList>
            <person name="Robinson A.J."/>
            <person name="Natvig D.O."/>
        </authorList>
    </citation>
    <scope>NUCLEOTIDE SEQUENCE [LARGE SCALE GENOMIC DNA]</scope>
    <source>
        <strain evidence="2 3">CBS 110550</strain>
    </source>
</reference>
<evidence type="ECO:0000313" key="3">
    <source>
        <dbReference type="Proteomes" id="UP000293360"/>
    </source>
</evidence>
<comment type="caution">
    <text evidence="2">The sequence shown here is derived from an EMBL/GenBank/DDBJ whole genome shotgun (WGS) entry which is preliminary data.</text>
</comment>
<dbReference type="AlphaFoldDB" id="A0A4Q4TWX1"/>
<keyword evidence="1" id="KW-0812">Transmembrane</keyword>
<feature type="transmembrane region" description="Helical" evidence="1">
    <location>
        <begin position="6"/>
        <end position="26"/>
    </location>
</feature>
<feature type="transmembrane region" description="Helical" evidence="1">
    <location>
        <begin position="56"/>
        <end position="77"/>
    </location>
</feature>
<organism evidence="2 3">
    <name type="scientific">Monosporascus ibericus</name>
    <dbReference type="NCBI Taxonomy" id="155417"/>
    <lineage>
        <taxon>Eukaryota</taxon>
        <taxon>Fungi</taxon>
        <taxon>Dikarya</taxon>
        <taxon>Ascomycota</taxon>
        <taxon>Pezizomycotina</taxon>
        <taxon>Sordariomycetes</taxon>
        <taxon>Xylariomycetidae</taxon>
        <taxon>Xylariales</taxon>
        <taxon>Xylariales incertae sedis</taxon>
        <taxon>Monosporascus</taxon>
    </lineage>
</organism>
<gene>
    <name evidence="2" type="ORF">DL764_000840</name>
</gene>
<evidence type="ECO:0000313" key="2">
    <source>
        <dbReference type="EMBL" id="RYP10130.1"/>
    </source>
</evidence>
<sequence>MSVPVFPLTVPPLTALLGFIAAITFLRPVLLPLLKVALFLLVWSAAFRLINSRSPVEFVLMVLFILDGCSLVCGLVCGSGGGMGAVRMVSSFGFLALYALTRFT</sequence>
<protein>
    <submittedName>
        <fullName evidence="2">Uncharacterized protein</fullName>
    </submittedName>
</protein>